<accession>A0A2I0T736</accession>
<dbReference type="GO" id="GO:0004866">
    <property type="term" value="F:endopeptidase inhibitor activity"/>
    <property type="evidence" value="ECO:0007669"/>
    <property type="project" value="InterPro"/>
</dbReference>
<name>A0A2I0T736_LIMLA</name>
<evidence type="ECO:0000313" key="4">
    <source>
        <dbReference type="EMBL" id="PKU29621.1"/>
    </source>
</evidence>
<keyword evidence="1" id="KW-0732">Signal</keyword>
<dbReference type="Proteomes" id="UP000233556">
    <property type="component" value="Unassembled WGS sequence"/>
</dbReference>
<protein>
    <recommendedName>
        <fullName evidence="3">Alpha-2-macroglobulin domain-containing protein</fullName>
    </recommendedName>
</protein>
<dbReference type="GO" id="GO:0005615">
    <property type="term" value="C:extracellular space"/>
    <property type="evidence" value="ECO:0007669"/>
    <property type="project" value="TreeGrafter"/>
</dbReference>
<gene>
    <name evidence="4" type="ORF">llap_20075</name>
</gene>
<evidence type="ECO:0000259" key="3">
    <source>
        <dbReference type="Pfam" id="PF00207"/>
    </source>
</evidence>
<dbReference type="PANTHER" id="PTHR11412">
    <property type="entry name" value="MACROGLOBULIN / COMPLEMENT"/>
    <property type="match status" value="1"/>
</dbReference>
<organism evidence="4 5">
    <name type="scientific">Limosa lapponica baueri</name>
    <dbReference type="NCBI Taxonomy" id="1758121"/>
    <lineage>
        <taxon>Eukaryota</taxon>
        <taxon>Metazoa</taxon>
        <taxon>Chordata</taxon>
        <taxon>Craniata</taxon>
        <taxon>Vertebrata</taxon>
        <taxon>Euteleostomi</taxon>
        <taxon>Archelosauria</taxon>
        <taxon>Archosauria</taxon>
        <taxon>Dinosauria</taxon>
        <taxon>Saurischia</taxon>
        <taxon>Theropoda</taxon>
        <taxon>Coelurosauria</taxon>
        <taxon>Aves</taxon>
        <taxon>Neognathae</taxon>
        <taxon>Neoaves</taxon>
        <taxon>Charadriiformes</taxon>
        <taxon>Scolopacidae</taxon>
        <taxon>Limosa</taxon>
    </lineage>
</organism>
<dbReference type="PANTHER" id="PTHR11412:SF136">
    <property type="entry name" value="CD109 ANTIGEN"/>
    <property type="match status" value="1"/>
</dbReference>
<dbReference type="Gene3D" id="2.20.130.20">
    <property type="match status" value="1"/>
</dbReference>
<proteinExistence type="predicted"/>
<dbReference type="InterPro" id="IPR050473">
    <property type="entry name" value="A2M/Complement_sys"/>
</dbReference>
<dbReference type="InterPro" id="IPR001599">
    <property type="entry name" value="Macroglobln_a2"/>
</dbReference>
<feature type="domain" description="Alpha-2-macroglobulin" evidence="3">
    <location>
        <begin position="51"/>
        <end position="96"/>
    </location>
</feature>
<sequence length="231" mass="25675">MPTPHQPKELISWEDGGMIPIEDGFGDDMPVSKNGPPDFSNLYVRTHFPETWLWIDTKTRSNTETTMEVLVPDTITSWVASAFVMSANSGLGVTTAPVERPWRNYIPNGDNSTEAPKVREVETVQCWVMDFQPDARTSVSIAWRQTVTQGSSHALQFLGRGNCWNPNQDPGPDSIVGSYSRRRTCALDTLIISPPQNLEPRLDSAAEAPLGLEPRFVFLSLNLAETGQKEE</sequence>
<evidence type="ECO:0000256" key="1">
    <source>
        <dbReference type="ARBA" id="ARBA00022729"/>
    </source>
</evidence>
<dbReference type="AlphaFoldDB" id="A0A2I0T736"/>
<reference evidence="5" key="1">
    <citation type="submission" date="2017-11" db="EMBL/GenBank/DDBJ databases">
        <authorList>
            <person name="Lima N.C."/>
            <person name="Parody-Merino A.M."/>
            <person name="Battley P.F."/>
            <person name="Fidler A.E."/>
            <person name="Prosdocimi F."/>
        </authorList>
    </citation>
    <scope>NUCLEOTIDE SEQUENCE [LARGE SCALE GENOMIC DNA]</scope>
</reference>
<keyword evidence="5" id="KW-1185">Reference proteome</keyword>
<dbReference type="OrthoDB" id="9998011at2759"/>
<keyword evidence="2" id="KW-0882">Thioester bond</keyword>
<dbReference type="Pfam" id="PF00207">
    <property type="entry name" value="A2M"/>
    <property type="match status" value="1"/>
</dbReference>
<evidence type="ECO:0000313" key="5">
    <source>
        <dbReference type="Proteomes" id="UP000233556"/>
    </source>
</evidence>
<dbReference type="EMBL" id="KZ516609">
    <property type="protein sequence ID" value="PKU29621.1"/>
    <property type="molecule type" value="Genomic_DNA"/>
</dbReference>
<evidence type="ECO:0000256" key="2">
    <source>
        <dbReference type="ARBA" id="ARBA00022966"/>
    </source>
</evidence>
<reference evidence="5" key="2">
    <citation type="submission" date="2017-12" db="EMBL/GenBank/DDBJ databases">
        <title>Genome sequence of the Bar-tailed Godwit (Limosa lapponica baueri).</title>
        <authorList>
            <person name="Lima N.C.B."/>
            <person name="Parody-Merino A.M."/>
            <person name="Battley P.F."/>
            <person name="Fidler A.E."/>
            <person name="Prosdocimi F."/>
        </authorList>
    </citation>
    <scope>NUCLEOTIDE SEQUENCE [LARGE SCALE GENOMIC DNA]</scope>
</reference>